<keyword evidence="2" id="KW-1185">Reference proteome</keyword>
<reference evidence="1 2" key="1">
    <citation type="journal article" date="2009" name="Appl. Environ. Microbiol.">
        <title>Community genomic and proteomic analyses of chemoautotrophic iron-oxidizing "Leptospirillum rubarum" (Group II) and "Leptospirillum ferrodiazotrophum" (Group III) bacteria in acid mine drainage biofilms.</title>
        <authorList>
            <person name="Goltsman D.S."/>
            <person name="Denef V.J."/>
            <person name="Singer S.W."/>
            <person name="VerBerkmoes N.C."/>
            <person name="Lefsrud M."/>
            <person name="Mueller R.S."/>
            <person name="Dick G.J."/>
            <person name="Sun C.L."/>
            <person name="Wheeler K.E."/>
            <person name="Zemla A."/>
            <person name="Baker B.J."/>
            <person name="Hauser L."/>
            <person name="Land M."/>
            <person name="Shah M.B."/>
            <person name="Thelen M.P."/>
            <person name="Hettich R.L."/>
            <person name="Banfield J.F."/>
        </authorList>
    </citation>
    <scope>NUCLEOTIDE SEQUENCE [LARGE SCALE GENOMIC DNA]</scope>
</reference>
<dbReference type="PANTHER" id="PTHR43344">
    <property type="entry name" value="PHOSPHOSERINE PHOSPHATASE"/>
    <property type="match status" value="1"/>
</dbReference>
<dbReference type="PANTHER" id="PTHR43344:SF21">
    <property type="entry name" value="POLYOL PHOSPHATE PHOSPHATASE PYP1"/>
    <property type="match status" value="1"/>
</dbReference>
<evidence type="ECO:0000313" key="1">
    <source>
        <dbReference type="EMBL" id="EES52738.1"/>
    </source>
</evidence>
<keyword evidence="1" id="KW-0378">Hydrolase</keyword>
<dbReference type="EMBL" id="GG693873">
    <property type="protein sequence ID" value="EES52738.1"/>
    <property type="molecule type" value="Genomic_DNA"/>
</dbReference>
<name>C6HX28_9BACT</name>
<dbReference type="Pfam" id="PF12710">
    <property type="entry name" value="HAD"/>
    <property type="match status" value="1"/>
</dbReference>
<gene>
    <name evidence="1" type="ORF">UBAL3_92050110</name>
</gene>
<protein>
    <submittedName>
        <fullName evidence="1">Probable hydrolase, haloacid dehalogenase-like family</fullName>
    </submittedName>
</protein>
<dbReference type="AlphaFoldDB" id="C6HX28"/>
<dbReference type="InterPro" id="IPR023214">
    <property type="entry name" value="HAD_sf"/>
</dbReference>
<dbReference type="GO" id="GO:0036424">
    <property type="term" value="F:L-phosphoserine phosphatase activity"/>
    <property type="evidence" value="ECO:0007669"/>
    <property type="project" value="TreeGrafter"/>
</dbReference>
<dbReference type="Proteomes" id="UP000009374">
    <property type="component" value="Unassembled WGS sequence"/>
</dbReference>
<dbReference type="Gene3D" id="3.90.1470.20">
    <property type="match status" value="1"/>
</dbReference>
<accession>C6HX28</accession>
<dbReference type="GO" id="GO:0006564">
    <property type="term" value="P:L-serine biosynthetic process"/>
    <property type="evidence" value="ECO:0007669"/>
    <property type="project" value="TreeGrafter"/>
</dbReference>
<organism evidence="1 2">
    <name type="scientific">Leptospirillum ferrodiazotrophum</name>
    <dbReference type="NCBI Taxonomy" id="412449"/>
    <lineage>
        <taxon>Bacteria</taxon>
        <taxon>Pseudomonadati</taxon>
        <taxon>Nitrospirota</taxon>
        <taxon>Nitrospiria</taxon>
        <taxon>Nitrospirales</taxon>
        <taxon>Nitrospiraceae</taxon>
        <taxon>Leptospirillum</taxon>
    </lineage>
</organism>
<evidence type="ECO:0000313" key="2">
    <source>
        <dbReference type="Proteomes" id="UP000009374"/>
    </source>
</evidence>
<dbReference type="NCBIfam" id="TIGR01488">
    <property type="entry name" value="HAD-SF-IB"/>
    <property type="match status" value="1"/>
</dbReference>
<dbReference type="GO" id="GO:0000287">
    <property type="term" value="F:magnesium ion binding"/>
    <property type="evidence" value="ECO:0007669"/>
    <property type="project" value="TreeGrafter"/>
</dbReference>
<sequence length="217" mass="24260">MGNLAHAPRAIIFSDFDGTITQEETFSLLMREFAPEASSRMIPRLLSGEITLREGVPAVLETIPSSAFPAMERRMREAPLRPGFEEFLNTLEHLGIPLVVLSGSIEPLVNARLAPYRSRIERIVAAKVDLSGPFLKVTSPYADHDELVYKPGIIYSFDVPTRIVVGDSVTDFSMARLGSLVFARSLLAKKLEEEGRTYIPFETFFDISNYLELHKKA</sequence>
<dbReference type="InterPro" id="IPR036412">
    <property type="entry name" value="HAD-like_sf"/>
</dbReference>
<proteinExistence type="predicted"/>
<dbReference type="InterPro" id="IPR050582">
    <property type="entry name" value="HAD-like_SerB"/>
</dbReference>
<dbReference type="GO" id="GO:0005737">
    <property type="term" value="C:cytoplasm"/>
    <property type="evidence" value="ECO:0007669"/>
    <property type="project" value="TreeGrafter"/>
</dbReference>
<dbReference type="Gene3D" id="3.40.50.1000">
    <property type="entry name" value="HAD superfamily/HAD-like"/>
    <property type="match status" value="1"/>
</dbReference>
<dbReference type="SUPFAM" id="SSF56784">
    <property type="entry name" value="HAD-like"/>
    <property type="match status" value="1"/>
</dbReference>